<name>A0A368VH51_9ACTN</name>
<keyword evidence="2" id="KW-1185">Reference proteome</keyword>
<evidence type="ECO:0000313" key="2">
    <source>
        <dbReference type="Proteomes" id="UP000253495"/>
    </source>
</evidence>
<gene>
    <name evidence="1" type="ORF">DFQ14_1105</name>
</gene>
<comment type="caution">
    <text evidence="1">The sequence shown here is derived from an EMBL/GenBank/DDBJ whole genome shotgun (WGS) entry which is preliminary data.</text>
</comment>
<dbReference type="Proteomes" id="UP000253495">
    <property type="component" value="Unassembled WGS sequence"/>
</dbReference>
<reference evidence="1 2" key="1">
    <citation type="submission" date="2018-07" db="EMBL/GenBank/DDBJ databases">
        <title>Genomic Encyclopedia of Type Strains, Phase III (KMG-III): the genomes of soil and plant-associated and newly described type strains.</title>
        <authorList>
            <person name="Whitman W."/>
        </authorList>
    </citation>
    <scope>NUCLEOTIDE SEQUENCE [LARGE SCALE GENOMIC DNA]</scope>
    <source>
        <strain evidence="1 2">CECT 8575</strain>
    </source>
</reference>
<dbReference type="EMBL" id="QPJC01000010">
    <property type="protein sequence ID" value="RCW40681.1"/>
    <property type="molecule type" value="Genomic_DNA"/>
</dbReference>
<organism evidence="1 2">
    <name type="scientific">Halopolyspora algeriensis</name>
    <dbReference type="NCBI Taxonomy" id="1500506"/>
    <lineage>
        <taxon>Bacteria</taxon>
        <taxon>Bacillati</taxon>
        <taxon>Actinomycetota</taxon>
        <taxon>Actinomycetes</taxon>
        <taxon>Actinomycetes incertae sedis</taxon>
        <taxon>Halopolyspora</taxon>
    </lineage>
</organism>
<proteinExistence type="predicted"/>
<accession>A0A368VH51</accession>
<sequence>MIAVRFGYTLDEVPNPSSVGGAPLVASAEVDADRVDPEQLREDLHAWAVEQLARGRHEFGLYTAEFGTWKANRDPGYYLRQLHLLWGGDEVLATYTEDSRVNVAGVRALTVQAEAFEQARAAAPRS</sequence>
<dbReference type="AlphaFoldDB" id="A0A368VH51"/>
<evidence type="ECO:0000313" key="1">
    <source>
        <dbReference type="EMBL" id="RCW40681.1"/>
    </source>
</evidence>
<dbReference type="RefSeq" id="WP_246195705.1">
    <property type="nucleotide sequence ID" value="NZ_QPJC01000010.1"/>
</dbReference>
<protein>
    <submittedName>
        <fullName evidence="1">Uncharacterized protein</fullName>
    </submittedName>
</protein>